<dbReference type="AlphaFoldDB" id="A0AA96JD09"/>
<dbReference type="KEGG" id="dcp:RN607_00570"/>
<dbReference type="RefSeq" id="WP_313543587.1">
    <property type="nucleotide sequence ID" value="NZ_CP134880.1"/>
</dbReference>
<name>A0AA96JD09_9MICO</name>
<reference evidence="1" key="1">
    <citation type="submission" date="2023-09" db="EMBL/GenBank/DDBJ databases">
        <title>Demequina sp. a novel bacteria isolated from Capsicum annuum.</title>
        <authorList>
            <person name="Humaira Z."/>
            <person name="Lee J."/>
            <person name="Cho D."/>
        </authorList>
    </citation>
    <scope>NUCLEOTIDE SEQUENCE</scope>
    <source>
        <strain evidence="1">PMTSA13</strain>
    </source>
</reference>
<accession>A0AA96JD09</accession>
<sequence>MTVNNRQAAQDAHEKLTEAETFLLNRIGHPRDEARLEVLAARFGREVKLDRNDSIARMADEIHELVDALRPKTFTLQLTPEFMAAAQQVHEQAHGVTVPELKIPVVSLVKEN</sequence>
<protein>
    <submittedName>
        <fullName evidence="1">Uncharacterized protein</fullName>
    </submittedName>
</protein>
<dbReference type="Proteomes" id="UP001303408">
    <property type="component" value="Chromosome"/>
</dbReference>
<gene>
    <name evidence="1" type="ORF">RN607_00570</name>
</gene>
<evidence type="ECO:0000313" key="1">
    <source>
        <dbReference type="EMBL" id="WNM27526.1"/>
    </source>
</evidence>
<organism evidence="1">
    <name type="scientific">Demequina capsici</name>
    <dbReference type="NCBI Taxonomy" id="3075620"/>
    <lineage>
        <taxon>Bacteria</taxon>
        <taxon>Bacillati</taxon>
        <taxon>Actinomycetota</taxon>
        <taxon>Actinomycetes</taxon>
        <taxon>Micrococcales</taxon>
        <taxon>Demequinaceae</taxon>
        <taxon>Demequina</taxon>
    </lineage>
</organism>
<dbReference type="EMBL" id="CP134880">
    <property type="protein sequence ID" value="WNM27526.1"/>
    <property type="molecule type" value="Genomic_DNA"/>
</dbReference>
<proteinExistence type="predicted"/>